<dbReference type="GeneID" id="27899261"/>
<dbReference type="AlphaFoldDB" id="N1QDW1"/>
<dbReference type="EMBL" id="KB456267">
    <property type="protein sequence ID" value="EMF10386.1"/>
    <property type="molecule type" value="Genomic_DNA"/>
</dbReference>
<feature type="compositionally biased region" description="Basic residues" evidence="1">
    <location>
        <begin position="44"/>
        <end position="58"/>
    </location>
</feature>
<feature type="compositionally biased region" description="Basic and acidic residues" evidence="1">
    <location>
        <begin position="14"/>
        <end position="31"/>
    </location>
</feature>
<accession>N1QDW1</accession>
<keyword evidence="3" id="KW-1185">Reference proteome</keyword>
<evidence type="ECO:0000313" key="2">
    <source>
        <dbReference type="EMBL" id="EMF10386.1"/>
    </source>
</evidence>
<gene>
    <name evidence="2" type="ORF">SEPMUDRAFT_127129</name>
</gene>
<protein>
    <submittedName>
        <fullName evidence="2">Uncharacterized protein</fullName>
    </submittedName>
</protein>
<name>N1QDW1_SPHMS</name>
<feature type="region of interest" description="Disordered" evidence="1">
    <location>
        <begin position="1"/>
        <end position="58"/>
    </location>
</feature>
<reference evidence="2 3" key="1">
    <citation type="journal article" date="2012" name="PLoS Pathog.">
        <title>Diverse lifestyles and strategies of plant pathogenesis encoded in the genomes of eighteen Dothideomycetes fungi.</title>
        <authorList>
            <person name="Ohm R.A."/>
            <person name="Feau N."/>
            <person name="Henrissat B."/>
            <person name="Schoch C.L."/>
            <person name="Horwitz B.A."/>
            <person name="Barry K.W."/>
            <person name="Condon B.J."/>
            <person name="Copeland A.C."/>
            <person name="Dhillon B."/>
            <person name="Glaser F."/>
            <person name="Hesse C.N."/>
            <person name="Kosti I."/>
            <person name="LaButti K."/>
            <person name="Lindquist E.A."/>
            <person name="Lucas S."/>
            <person name="Salamov A.A."/>
            <person name="Bradshaw R.E."/>
            <person name="Ciuffetti L."/>
            <person name="Hamelin R.C."/>
            <person name="Kema G.H.J."/>
            <person name="Lawrence C."/>
            <person name="Scott J.A."/>
            <person name="Spatafora J.W."/>
            <person name="Turgeon B.G."/>
            <person name="de Wit P.J.G.M."/>
            <person name="Zhong S."/>
            <person name="Goodwin S.B."/>
            <person name="Grigoriev I.V."/>
        </authorList>
    </citation>
    <scope>NUCLEOTIDE SEQUENCE [LARGE SCALE GENOMIC DNA]</scope>
    <source>
        <strain evidence="2 3">SO2202</strain>
    </source>
</reference>
<organism evidence="2 3">
    <name type="scientific">Sphaerulina musiva (strain SO2202)</name>
    <name type="common">Poplar stem canker fungus</name>
    <name type="synonym">Septoria musiva</name>
    <dbReference type="NCBI Taxonomy" id="692275"/>
    <lineage>
        <taxon>Eukaryota</taxon>
        <taxon>Fungi</taxon>
        <taxon>Dikarya</taxon>
        <taxon>Ascomycota</taxon>
        <taxon>Pezizomycotina</taxon>
        <taxon>Dothideomycetes</taxon>
        <taxon>Dothideomycetidae</taxon>
        <taxon>Mycosphaerellales</taxon>
        <taxon>Mycosphaerellaceae</taxon>
        <taxon>Sphaerulina</taxon>
    </lineage>
</organism>
<evidence type="ECO:0000256" key="1">
    <source>
        <dbReference type="SAM" id="MobiDB-lite"/>
    </source>
</evidence>
<dbReference type="HOGENOM" id="CLU_2980583_0_0_1"/>
<sequence length="58" mass="6488">MPSSSPSSSYQYSRDPRVIDHAGSWADKDQQAKPAIQQPELPKKQKKKNNSSSSKKTK</sequence>
<feature type="compositionally biased region" description="Low complexity" evidence="1">
    <location>
        <begin position="1"/>
        <end position="13"/>
    </location>
</feature>
<proteinExistence type="predicted"/>
<dbReference type="RefSeq" id="XP_016758507.1">
    <property type="nucleotide sequence ID" value="XM_016902124.1"/>
</dbReference>
<evidence type="ECO:0000313" key="3">
    <source>
        <dbReference type="Proteomes" id="UP000016931"/>
    </source>
</evidence>
<dbReference type="Proteomes" id="UP000016931">
    <property type="component" value="Unassembled WGS sequence"/>
</dbReference>